<comment type="caution">
    <text evidence="4">The sequence shown here is derived from an EMBL/GenBank/DDBJ whole genome shotgun (WGS) entry which is preliminary data.</text>
</comment>
<dbReference type="InterPro" id="IPR002347">
    <property type="entry name" value="SDR_fam"/>
</dbReference>
<dbReference type="Proteomes" id="UP000298327">
    <property type="component" value="Unassembled WGS sequence"/>
</dbReference>
<dbReference type="OrthoDB" id="1933717at2759"/>
<accession>A0A4Y9ZCP5</accession>
<keyword evidence="5" id="KW-1185">Reference proteome</keyword>
<organism evidence="4 5">
    <name type="scientific">Dentipellis fragilis</name>
    <dbReference type="NCBI Taxonomy" id="205917"/>
    <lineage>
        <taxon>Eukaryota</taxon>
        <taxon>Fungi</taxon>
        <taxon>Dikarya</taxon>
        <taxon>Basidiomycota</taxon>
        <taxon>Agaricomycotina</taxon>
        <taxon>Agaricomycetes</taxon>
        <taxon>Russulales</taxon>
        <taxon>Hericiaceae</taxon>
        <taxon>Dentipellis</taxon>
    </lineage>
</organism>
<dbReference type="EMBL" id="SEOQ01000020">
    <property type="protein sequence ID" value="TFY72254.1"/>
    <property type="molecule type" value="Genomic_DNA"/>
</dbReference>
<dbReference type="SUPFAM" id="SSF51735">
    <property type="entry name" value="NAD(P)-binding Rossmann-fold domains"/>
    <property type="match status" value="1"/>
</dbReference>
<dbReference type="AlphaFoldDB" id="A0A4Y9ZCP5"/>
<name>A0A4Y9ZCP5_9AGAM</name>
<dbReference type="Gene3D" id="3.40.50.720">
    <property type="entry name" value="NAD(P)-binding Rossmann-like Domain"/>
    <property type="match status" value="1"/>
</dbReference>
<keyword evidence="3" id="KW-0560">Oxidoreductase</keyword>
<comment type="similarity">
    <text evidence="1">Belongs to the short-chain dehydrogenases/reductases (SDR) family.</text>
</comment>
<evidence type="ECO:0000256" key="1">
    <source>
        <dbReference type="ARBA" id="ARBA00006484"/>
    </source>
</evidence>
<dbReference type="PRINTS" id="PR00081">
    <property type="entry name" value="GDHRDH"/>
</dbReference>
<keyword evidence="2" id="KW-0521">NADP</keyword>
<reference evidence="4 5" key="1">
    <citation type="submission" date="2019-02" db="EMBL/GenBank/DDBJ databases">
        <title>Genome sequencing of the rare red list fungi Dentipellis fragilis.</title>
        <authorList>
            <person name="Buettner E."/>
            <person name="Kellner H."/>
        </authorList>
    </citation>
    <scope>NUCLEOTIDE SEQUENCE [LARGE SCALE GENOMIC DNA]</scope>
    <source>
        <strain evidence="4 5">DSM 105465</strain>
    </source>
</reference>
<evidence type="ECO:0000256" key="2">
    <source>
        <dbReference type="ARBA" id="ARBA00022857"/>
    </source>
</evidence>
<evidence type="ECO:0008006" key="6">
    <source>
        <dbReference type="Google" id="ProtNLM"/>
    </source>
</evidence>
<sequence length="202" mass="21664">MTSVYPYISPGKHFANQTFRGKIVFLTGASKGIGLEIATFYARAGASVVITARRQKPLEEARAAILNVAPSAEVIGMSVDVVQVKQVEEAIKATIDHFGKIDICVAGAGANAHFDKPLVQEDPDVWWGILESNLRGVLNVAHFAVPQLSKTKGYLIVISSEGAQLRLPTGSSYTVAKHAVGRLVEYVVLENPDVKAFALHPG</sequence>
<gene>
    <name evidence="4" type="ORF">EVG20_g766</name>
</gene>
<dbReference type="CDD" id="cd05233">
    <property type="entry name" value="SDR_c"/>
    <property type="match status" value="1"/>
</dbReference>
<dbReference type="STRING" id="205917.A0A4Y9ZCP5"/>
<evidence type="ECO:0000313" key="4">
    <source>
        <dbReference type="EMBL" id="TFY72254.1"/>
    </source>
</evidence>
<dbReference type="InterPro" id="IPR036291">
    <property type="entry name" value="NAD(P)-bd_dom_sf"/>
</dbReference>
<dbReference type="GO" id="GO:0016491">
    <property type="term" value="F:oxidoreductase activity"/>
    <property type="evidence" value="ECO:0007669"/>
    <property type="project" value="UniProtKB-KW"/>
</dbReference>
<proteinExistence type="inferred from homology"/>
<dbReference type="Pfam" id="PF00106">
    <property type="entry name" value="adh_short"/>
    <property type="match status" value="1"/>
</dbReference>
<evidence type="ECO:0000256" key="3">
    <source>
        <dbReference type="ARBA" id="ARBA00023002"/>
    </source>
</evidence>
<dbReference type="PANTHER" id="PTHR43391:SF14">
    <property type="entry name" value="DEHYDROGENASE_REDUCTASE SDR FAMILY PROTEIN 7-LIKE"/>
    <property type="match status" value="1"/>
</dbReference>
<protein>
    <recommendedName>
        <fullName evidence="6">NAD(P)-binding protein</fullName>
    </recommendedName>
</protein>
<dbReference type="PANTHER" id="PTHR43391">
    <property type="entry name" value="RETINOL DEHYDROGENASE-RELATED"/>
    <property type="match status" value="1"/>
</dbReference>
<evidence type="ECO:0000313" key="5">
    <source>
        <dbReference type="Proteomes" id="UP000298327"/>
    </source>
</evidence>